<evidence type="ECO:0000313" key="14">
    <source>
        <dbReference type="EMBL" id="KAK7308635.1"/>
    </source>
</evidence>
<dbReference type="Proteomes" id="UP001367508">
    <property type="component" value="Unassembled WGS sequence"/>
</dbReference>
<dbReference type="InterPro" id="IPR033131">
    <property type="entry name" value="Pectinesterase_Asp_AS"/>
</dbReference>
<evidence type="ECO:0000256" key="4">
    <source>
        <dbReference type="ARBA" id="ARBA00013229"/>
    </source>
</evidence>
<dbReference type="InterPro" id="IPR012334">
    <property type="entry name" value="Pectin_lyas_fold"/>
</dbReference>
<keyword evidence="12" id="KW-0732">Signal</keyword>
<evidence type="ECO:0000256" key="2">
    <source>
        <dbReference type="ARBA" id="ARBA00005184"/>
    </source>
</evidence>
<comment type="pathway">
    <text evidence="2 12">Glycan metabolism; pectin degradation; 2-dehydro-3-deoxy-D-gluconate from pectin: step 1/5.</text>
</comment>
<comment type="similarity">
    <text evidence="3">Belongs to the pectinesterase family.</text>
</comment>
<name>A0AAN9JZW8_CANGL</name>
<dbReference type="InterPro" id="IPR000070">
    <property type="entry name" value="Pectinesterase_cat"/>
</dbReference>
<feature type="chain" id="PRO_5042665764" description="Pectinesterase" evidence="12">
    <location>
        <begin position="21"/>
        <end position="340"/>
    </location>
</feature>
<dbReference type="Gene3D" id="2.160.20.10">
    <property type="entry name" value="Single-stranded right-handed beta-helix, Pectin lyase-like"/>
    <property type="match status" value="1"/>
</dbReference>
<dbReference type="PANTHER" id="PTHR31321:SF76">
    <property type="entry name" value="PECTINESTERASE 10-RELATED"/>
    <property type="match status" value="1"/>
</dbReference>
<keyword evidence="5" id="KW-0964">Secreted</keyword>
<evidence type="ECO:0000256" key="3">
    <source>
        <dbReference type="ARBA" id="ARBA00008891"/>
    </source>
</evidence>
<evidence type="ECO:0000313" key="15">
    <source>
        <dbReference type="Proteomes" id="UP001367508"/>
    </source>
</evidence>
<keyword evidence="15" id="KW-1185">Reference proteome</keyword>
<protein>
    <recommendedName>
        <fullName evidence="4 12">Pectinesterase</fullName>
        <ecNumber evidence="4 12">3.1.1.11</ecNumber>
    </recommendedName>
</protein>
<evidence type="ECO:0000256" key="10">
    <source>
        <dbReference type="ARBA" id="ARBA00057335"/>
    </source>
</evidence>
<organism evidence="14 15">
    <name type="scientific">Canavalia gladiata</name>
    <name type="common">Sword bean</name>
    <name type="synonym">Dolichos gladiatus</name>
    <dbReference type="NCBI Taxonomy" id="3824"/>
    <lineage>
        <taxon>Eukaryota</taxon>
        <taxon>Viridiplantae</taxon>
        <taxon>Streptophyta</taxon>
        <taxon>Embryophyta</taxon>
        <taxon>Tracheophyta</taxon>
        <taxon>Spermatophyta</taxon>
        <taxon>Magnoliopsida</taxon>
        <taxon>eudicotyledons</taxon>
        <taxon>Gunneridae</taxon>
        <taxon>Pentapetalae</taxon>
        <taxon>rosids</taxon>
        <taxon>fabids</taxon>
        <taxon>Fabales</taxon>
        <taxon>Fabaceae</taxon>
        <taxon>Papilionoideae</taxon>
        <taxon>50 kb inversion clade</taxon>
        <taxon>NPAAA clade</taxon>
        <taxon>indigoferoid/millettioid clade</taxon>
        <taxon>Phaseoleae</taxon>
        <taxon>Canavalia</taxon>
    </lineage>
</organism>
<evidence type="ECO:0000256" key="5">
    <source>
        <dbReference type="ARBA" id="ARBA00022512"/>
    </source>
</evidence>
<comment type="subcellular location">
    <subcellularLocation>
        <location evidence="1">Secreted</location>
        <location evidence="1">Cell wall</location>
    </subcellularLocation>
</comment>
<keyword evidence="7 12" id="KW-0063">Aspartyl esterase</keyword>
<dbReference type="EMBL" id="JAYMYQ010000010">
    <property type="protein sequence ID" value="KAK7308635.1"/>
    <property type="molecule type" value="Genomic_DNA"/>
</dbReference>
<reference evidence="14 15" key="1">
    <citation type="submission" date="2024-01" db="EMBL/GenBank/DDBJ databases">
        <title>The genomes of 5 underutilized Papilionoideae crops provide insights into root nodulation and disease resistanc.</title>
        <authorList>
            <person name="Jiang F."/>
        </authorList>
    </citation>
    <scope>NUCLEOTIDE SEQUENCE [LARGE SCALE GENOMIC DNA]</scope>
    <source>
        <strain evidence="14">LVBAO_FW01</strain>
        <tissue evidence="14">Leaves</tissue>
    </source>
</reference>
<comment type="catalytic activity">
    <reaction evidence="9 12">
        <text>[(1-&gt;4)-alpha-D-galacturonosyl methyl ester](n) + n H2O = [(1-&gt;4)-alpha-D-galacturonosyl](n) + n methanol + n H(+)</text>
        <dbReference type="Rhea" id="RHEA:22380"/>
        <dbReference type="Rhea" id="RHEA-COMP:14570"/>
        <dbReference type="Rhea" id="RHEA-COMP:14573"/>
        <dbReference type="ChEBI" id="CHEBI:15377"/>
        <dbReference type="ChEBI" id="CHEBI:15378"/>
        <dbReference type="ChEBI" id="CHEBI:17790"/>
        <dbReference type="ChEBI" id="CHEBI:140522"/>
        <dbReference type="ChEBI" id="CHEBI:140523"/>
        <dbReference type="EC" id="3.1.1.11"/>
    </reaction>
</comment>
<feature type="active site" evidence="11">
    <location>
        <position position="192"/>
    </location>
</feature>
<evidence type="ECO:0000256" key="7">
    <source>
        <dbReference type="ARBA" id="ARBA00023085"/>
    </source>
</evidence>
<dbReference type="PROSITE" id="PS00503">
    <property type="entry name" value="PECTINESTERASE_2"/>
    <property type="match status" value="1"/>
</dbReference>
<dbReference type="InterPro" id="IPR011050">
    <property type="entry name" value="Pectin_lyase_fold/virulence"/>
</dbReference>
<dbReference type="GO" id="GO:0045490">
    <property type="term" value="P:pectin catabolic process"/>
    <property type="evidence" value="ECO:0007669"/>
    <property type="project" value="UniProtKB-UniRule"/>
</dbReference>
<dbReference type="GO" id="GO:0030599">
    <property type="term" value="F:pectinesterase activity"/>
    <property type="evidence" value="ECO:0007669"/>
    <property type="project" value="UniProtKB-UniRule"/>
</dbReference>
<evidence type="ECO:0000256" key="11">
    <source>
        <dbReference type="PROSITE-ProRule" id="PRU10040"/>
    </source>
</evidence>
<keyword evidence="5" id="KW-0134">Cell wall</keyword>
<dbReference type="EC" id="3.1.1.11" evidence="4 12"/>
<dbReference type="AlphaFoldDB" id="A0AAN9JZW8"/>
<keyword evidence="6 12" id="KW-0378">Hydrolase</keyword>
<dbReference type="Pfam" id="PF01095">
    <property type="entry name" value="Pectinesterase"/>
    <property type="match status" value="1"/>
</dbReference>
<evidence type="ECO:0000256" key="12">
    <source>
        <dbReference type="RuleBase" id="RU000589"/>
    </source>
</evidence>
<gene>
    <name evidence="14" type="ORF">VNO77_42254</name>
</gene>
<dbReference type="SUPFAM" id="SSF51126">
    <property type="entry name" value="Pectin lyase-like"/>
    <property type="match status" value="1"/>
</dbReference>
<dbReference type="FunFam" id="2.160.20.10:FF:000013">
    <property type="entry name" value="Pectinesterase"/>
    <property type="match status" value="1"/>
</dbReference>
<dbReference type="PANTHER" id="PTHR31321">
    <property type="entry name" value="ACYL-COA THIOESTER HYDROLASE YBHC-RELATED"/>
    <property type="match status" value="1"/>
</dbReference>
<evidence type="ECO:0000256" key="9">
    <source>
        <dbReference type="ARBA" id="ARBA00047928"/>
    </source>
</evidence>
<accession>A0AAN9JZW8</accession>
<evidence type="ECO:0000259" key="13">
    <source>
        <dbReference type="Pfam" id="PF01095"/>
    </source>
</evidence>
<comment type="function">
    <text evidence="10">Acts in the modification of cell walls via demethylesterification of cell wall pectin.</text>
</comment>
<evidence type="ECO:0000256" key="1">
    <source>
        <dbReference type="ARBA" id="ARBA00004191"/>
    </source>
</evidence>
<evidence type="ECO:0000256" key="6">
    <source>
        <dbReference type="ARBA" id="ARBA00022801"/>
    </source>
</evidence>
<feature type="signal peptide" evidence="12">
    <location>
        <begin position="1"/>
        <end position="20"/>
    </location>
</feature>
<comment type="caution">
    <text evidence="14">The sequence shown here is derived from an EMBL/GenBank/DDBJ whole genome shotgun (WGS) entry which is preliminary data.</text>
</comment>
<proteinExistence type="inferred from homology"/>
<evidence type="ECO:0000256" key="8">
    <source>
        <dbReference type="ARBA" id="ARBA00023180"/>
    </source>
</evidence>
<feature type="domain" description="Pectinesterase catalytic" evidence="13">
    <location>
        <begin position="45"/>
        <end position="328"/>
    </location>
</feature>
<dbReference type="GO" id="GO:0042545">
    <property type="term" value="P:cell wall modification"/>
    <property type="evidence" value="ECO:0007669"/>
    <property type="project" value="UniProtKB-UniRule"/>
</dbReference>
<keyword evidence="8" id="KW-0325">Glycoprotein</keyword>
<sequence length="340" mass="38355">MSLLFYCFICFFLFLLVGLGEKLANTRNFNRKNQDRAGAKKIINVDPSGKGSFSTIQSAIDSIPFHNDDWIYINVKEGTYREKLRIPKKKPYIILQGQGKLNTFVEWDDHDNVVQSATFTALSNNLVVRFISFRNSYNSPKNSNTVTPAVAALINGNEAYFFNVGFYGVQDTLWDNKGTHYYQNCTIEGAIDFIFGVGQSIFDGCDIDVVVGERGGGHAGYITAQGRRNPNDADGFVFKNCNIKGNGRAYLGRPWRPHARVLFYNTNMSKIIAPEGWAPWNLTVTGELATFAESKNYGDGADMSQRVSWEKKLDDVMVQKMISTQFVDNNGWLERTLQIY</sequence>